<dbReference type="Proteomes" id="UP001365128">
    <property type="component" value="Unassembled WGS sequence"/>
</dbReference>
<evidence type="ECO:0000313" key="2">
    <source>
        <dbReference type="Proteomes" id="UP001365128"/>
    </source>
</evidence>
<sequence>METCEFCLSIKEYLCKNNDPLISDGADEVDEWFNGGCSSSFCQLQDGQSQDLCPYCRNPRLPRLLLCLLHARNFDKEKYLHFEVPFLPAERLSAENCHICRIVSGSATSVSQRALGTTNNVYDISLGVWCDGWYRFETGRSWTYLRFFLNDDHPLELVEISINDLQSNTISTCSLGHRDCMDVDTGPLPHQFQVIDVQKRCIVKPNKNRQYVALSYVWDAKPDITRLKATRASIVSDPGMPLVDGNFHDAKGRRVGNFGAIKHPLDDNISPTMTDSTEIVVELIALSVSGQGLGSNVWEFSSLLSPLAFLNGIPESDYMDVAADEPQDVLSDCDKYFTFFDQEGNFMPFLPTANVMSIEWSGPYARQGGLS</sequence>
<comment type="caution">
    <text evidence="1">The sequence shown here is derived from an EMBL/GenBank/DDBJ whole genome shotgun (WGS) entry which is preliminary data.</text>
</comment>
<evidence type="ECO:0000313" key="1">
    <source>
        <dbReference type="EMBL" id="KAK7554485.1"/>
    </source>
</evidence>
<keyword evidence="2" id="KW-1185">Reference proteome</keyword>
<name>A0ABR1MN45_9PEZI</name>
<proteinExistence type="predicted"/>
<gene>
    <name evidence="1" type="ORF">IWX46DRAFT_577705</name>
</gene>
<reference evidence="1 2" key="1">
    <citation type="submission" date="2024-04" db="EMBL/GenBank/DDBJ databases">
        <title>Phyllosticta paracitricarpa is synonymous to the EU quarantine fungus P. citricarpa based on phylogenomic analyses.</title>
        <authorList>
            <consortium name="Lawrence Berkeley National Laboratory"/>
            <person name="Van Ingen-Buijs V.A."/>
            <person name="Van Westerhoven A.C."/>
            <person name="Haridas S."/>
            <person name="Skiadas P."/>
            <person name="Martin F."/>
            <person name="Groenewald J.Z."/>
            <person name="Crous P.W."/>
            <person name="Seidl M.F."/>
        </authorList>
    </citation>
    <scope>NUCLEOTIDE SEQUENCE [LARGE SCALE GENOMIC DNA]</scope>
    <source>
        <strain evidence="1 2">CBS 122670</strain>
    </source>
</reference>
<protein>
    <submittedName>
        <fullName evidence="1">Uncharacterized protein</fullName>
    </submittedName>
</protein>
<accession>A0ABR1MN45</accession>
<organism evidence="1 2">
    <name type="scientific">Phyllosticta citricarpa</name>
    <dbReference type="NCBI Taxonomy" id="55181"/>
    <lineage>
        <taxon>Eukaryota</taxon>
        <taxon>Fungi</taxon>
        <taxon>Dikarya</taxon>
        <taxon>Ascomycota</taxon>
        <taxon>Pezizomycotina</taxon>
        <taxon>Dothideomycetes</taxon>
        <taxon>Dothideomycetes incertae sedis</taxon>
        <taxon>Botryosphaeriales</taxon>
        <taxon>Phyllostictaceae</taxon>
        <taxon>Phyllosticta</taxon>
    </lineage>
</organism>
<dbReference type="EMBL" id="JBBPDW010000003">
    <property type="protein sequence ID" value="KAK7554485.1"/>
    <property type="molecule type" value="Genomic_DNA"/>
</dbReference>